<sequence>MRSSTVMQTARSIPRVSCQGRQIGRTARQINALQQRQSICRRTAPRPLHVCCSGDRASTPNADQGFSTGTAVLEQSEQFKFHIKAAMQDQSKYRGGQMPQELAKLVEKMEAIPREQRKPISVDSIKGVFTEGLNTTNNLDQDGTTTLGTLSFQQFKPADLKVKVYDTVLLQGVDAPNQYLVEIPFEVIEGPLKGLKGMQSTIGEWEVAQDLHARQNVYFTALQIKPQASDPEGIKQWNDAMREGNPSMDDNGVVRIDFPKRMSAWRDFLFHDDEIHVTKGNRGSTVIVLKQH</sequence>
<dbReference type="AlphaFoldDB" id="A0AAW1PX99"/>
<evidence type="ECO:0008006" key="3">
    <source>
        <dbReference type="Google" id="ProtNLM"/>
    </source>
</evidence>
<proteinExistence type="predicted"/>
<accession>A0AAW1PX99</accession>
<protein>
    <recommendedName>
        <fullName evidence="3">Plastid lipid-associated protein/fibrillin conserved domain-containing protein</fullName>
    </recommendedName>
</protein>
<gene>
    <name evidence="1" type="ORF">WJX72_011097</name>
</gene>
<name>A0AAW1PX99_9CHLO</name>
<evidence type="ECO:0000313" key="1">
    <source>
        <dbReference type="EMBL" id="KAK9818351.1"/>
    </source>
</evidence>
<organism evidence="1 2">
    <name type="scientific">[Myrmecia] bisecta</name>
    <dbReference type="NCBI Taxonomy" id="41462"/>
    <lineage>
        <taxon>Eukaryota</taxon>
        <taxon>Viridiplantae</taxon>
        <taxon>Chlorophyta</taxon>
        <taxon>core chlorophytes</taxon>
        <taxon>Trebouxiophyceae</taxon>
        <taxon>Trebouxiales</taxon>
        <taxon>Trebouxiaceae</taxon>
        <taxon>Myrmecia</taxon>
    </lineage>
</organism>
<comment type="caution">
    <text evidence="1">The sequence shown here is derived from an EMBL/GenBank/DDBJ whole genome shotgun (WGS) entry which is preliminary data.</text>
</comment>
<evidence type="ECO:0000313" key="2">
    <source>
        <dbReference type="Proteomes" id="UP001489004"/>
    </source>
</evidence>
<reference evidence="1 2" key="1">
    <citation type="journal article" date="2024" name="Nat. Commun.">
        <title>Phylogenomics reveals the evolutionary origins of lichenization in chlorophyte algae.</title>
        <authorList>
            <person name="Puginier C."/>
            <person name="Libourel C."/>
            <person name="Otte J."/>
            <person name="Skaloud P."/>
            <person name="Haon M."/>
            <person name="Grisel S."/>
            <person name="Petersen M."/>
            <person name="Berrin J.G."/>
            <person name="Delaux P.M."/>
            <person name="Dal Grande F."/>
            <person name="Keller J."/>
        </authorList>
    </citation>
    <scope>NUCLEOTIDE SEQUENCE [LARGE SCALE GENOMIC DNA]</scope>
    <source>
        <strain evidence="1 2">SAG 2043</strain>
    </source>
</reference>
<dbReference type="Proteomes" id="UP001489004">
    <property type="component" value="Unassembled WGS sequence"/>
</dbReference>
<dbReference type="EMBL" id="JALJOR010000004">
    <property type="protein sequence ID" value="KAK9818351.1"/>
    <property type="molecule type" value="Genomic_DNA"/>
</dbReference>
<keyword evidence="2" id="KW-1185">Reference proteome</keyword>